<evidence type="ECO:0000259" key="1">
    <source>
        <dbReference type="Pfam" id="PF00009"/>
    </source>
</evidence>
<dbReference type="InterPro" id="IPR000795">
    <property type="entry name" value="T_Tr_GTP-bd_dom"/>
</dbReference>
<dbReference type="PANTHER" id="PTHR42708:SF1">
    <property type="entry name" value="GLIDING MOTILITY PROTEIN MGLA"/>
    <property type="match status" value="1"/>
</dbReference>
<dbReference type="GO" id="GO:0005525">
    <property type="term" value="F:GTP binding"/>
    <property type="evidence" value="ECO:0007669"/>
    <property type="project" value="InterPro"/>
</dbReference>
<dbReference type="InterPro" id="IPR005225">
    <property type="entry name" value="Small_GTP-bd"/>
</dbReference>
<dbReference type="InterPro" id="IPR052705">
    <property type="entry name" value="Gliding_Motility_GTPase"/>
</dbReference>
<dbReference type="Gene3D" id="3.40.50.300">
    <property type="entry name" value="P-loop containing nucleotide triphosphate hydrolases"/>
    <property type="match status" value="1"/>
</dbReference>
<dbReference type="PRINTS" id="PR00449">
    <property type="entry name" value="RASTRNSFRMNG"/>
</dbReference>
<name>A0A0W8F1J8_9ZZZZ</name>
<organism evidence="2">
    <name type="scientific">hydrocarbon metagenome</name>
    <dbReference type="NCBI Taxonomy" id="938273"/>
    <lineage>
        <taxon>unclassified sequences</taxon>
        <taxon>metagenomes</taxon>
        <taxon>ecological metagenomes</taxon>
    </lineage>
</organism>
<evidence type="ECO:0000313" key="2">
    <source>
        <dbReference type="EMBL" id="KUG14751.1"/>
    </source>
</evidence>
<dbReference type="Pfam" id="PF00009">
    <property type="entry name" value="GTP_EFTU"/>
    <property type="match status" value="1"/>
</dbReference>
<sequence>MKIVVFGSFHAGKSTFISAIDPDSRHVDTDCADGTTTVALDFGRVVINNCQIHLYGTPGQERFGFARQVIMRGMDAALLMVDCTCAVDEFTRQLYEDLQRTGIPLGIVMNKCDLSESCPAMVRRALPGARTFEISARDPVSARNALDQFVGLVTTGT</sequence>
<feature type="domain" description="Tr-type G" evidence="1">
    <location>
        <begin position="3"/>
        <end position="117"/>
    </location>
</feature>
<accession>A0A0W8F1J8</accession>
<dbReference type="CDD" id="cd00882">
    <property type="entry name" value="Ras_like_GTPase"/>
    <property type="match status" value="1"/>
</dbReference>
<dbReference type="InterPro" id="IPR027417">
    <property type="entry name" value="P-loop_NTPase"/>
</dbReference>
<dbReference type="GO" id="GO:0003924">
    <property type="term" value="F:GTPase activity"/>
    <property type="evidence" value="ECO:0007669"/>
    <property type="project" value="InterPro"/>
</dbReference>
<dbReference type="NCBIfam" id="TIGR00231">
    <property type="entry name" value="small_GTP"/>
    <property type="match status" value="1"/>
</dbReference>
<dbReference type="AlphaFoldDB" id="A0A0W8F1J8"/>
<reference evidence="2" key="1">
    <citation type="journal article" date="2015" name="Proc. Natl. Acad. Sci. U.S.A.">
        <title>Networks of energetic and metabolic interactions define dynamics in microbial communities.</title>
        <authorList>
            <person name="Embree M."/>
            <person name="Liu J.K."/>
            <person name="Al-Bassam M.M."/>
            <person name="Zengler K."/>
        </authorList>
    </citation>
    <scope>NUCLEOTIDE SEQUENCE</scope>
</reference>
<gene>
    <name evidence="2" type="ORF">ASZ90_015608</name>
</gene>
<dbReference type="SUPFAM" id="SSF52540">
    <property type="entry name" value="P-loop containing nucleoside triphosphate hydrolases"/>
    <property type="match status" value="1"/>
</dbReference>
<comment type="caution">
    <text evidence="2">The sequence shown here is derived from an EMBL/GenBank/DDBJ whole genome shotgun (WGS) entry which is preliminary data.</text>
</comment>
<proteinExistence type="predicted"/>
<dbReference type="EMBL" id="LNQE01001623">
    <property type="protein sequence ID" value="KUG14751.1"/>
    <property type="molecule type" value="Genomic_DNA"/>
</dbReference>
<dbReference type="PANTHER" id="PTHR42708">
    <property type="entry name" value="ATP/GTP-BINDING PROTEIN-RELATED"/>
    <property type="match status" value="1"/>
</dbReference>
<protein>
    <submittedName>
        <fullName evidence="2">Putative coding region</fullName>
    </submittedName>
</protein>